<dbReference type="GO" id="GO:0006538">
    <property type="term" value="P:L-glutamate catabolic process"/>
    <property type="evidence" value="ECO:0007669"/>
    <property type="project" value="TreeGrafter"/>
</dbReference>
<dbReference type="Gene3D" id="3.90.1150.160">
    <property type="match status" value="1"/>
</dbReference>
<sequence length="563" mass="62615">MVLSKHVDVDELIQTCQDHPHLKHTGNPKSRTHQTVAYSGRYQTESLPKYEFPHKGVSEQAAYHTITGELSLDGSPTLNLASFVHTSMPDYATRLVTERLNINLVDQDEYPATLDIQERCVSMLADLWKAPKKKADGSKSQAVGTATTGSSEAIMLGGLALKRRWQDKMKAAGKSFKEPGPNIVFGSNAQVCIEKFARYFDVEGRLVPISEESNYCLDPKLIEGLVDENTIGVIVILGSTYTGHYEPVEEVAKVLDDIHARTGLDIPIHVDGASGGFVAPFANPHLKWNFEIPRVVSINASGHKFGMVYPGLGWIIWRDQEHLHKDLIFELHYLGSVEYSFNLNFSRPAAPVLAQYFNFINLGFQGYRDVMVADLANARLLSRALENSGYFLVLSDIHRPRNTISKAAVKTGVADEEDPEYYVPGLPVVSFRLTDEYKKNNPHVDQKWFQTLLRARHGFIVPNYNLSPNLENIDILRVVCRENLSESMIDQLVHDILSIAEDLADASSTTSTLAALMHKDAESGKGQSKHGHRHSTHSSKLNKELNHAGEGKGTKPTGYAKQC</sequence>
<dbReference type="SUPFAM" id="SSF53383">
    <property type="entry name" value="PLP-dependent transferases"/>
    <property type="match status" value="1"/>
</dbReference>
<keyword evidence="5 8" id="KW-0456">Lyase</keyword>
<dbReference type="NCBIfam" id="TIGR01788">
    <property type="entry name" value="Glu-decarb-GAD"/>
    <property type="match status" value="1"/>
</dbReference>
<evidence type="ECO:0000313" key="11">
    <source>
        <dbReference type="EMBL" id="KAE8258390.1"/>
    </source>
</evidence>
<organism evidence="11 12">
    <name type="scientific">Tilletia indica</name>
    <dbReference type="NCBI Taxonomy" id="43049"/>
    <lineage>
        <taxon>Eukaryota</taxon>
        <taxon>Fungi</taxon>
        <taxon>Dikarya</taxon>
        <taxon>Basidiomycota</taxon>
        <taxon>Ustilaginomycotina</taxon>
        <taxon>Exobasidiomycetes</taxon>
        <taxon>Tilletiales</taxon>
        <taxon>Tilletiaceae</taxon>
        <taxon>Tilletia</taxon>
    </lineage>
</organism>
<comment type="catalytic activity">
    <reaction evidence="6 9">
        <text>L-glutamate + H(+) = 4-aminobutanoate + CO2</text>
        <dbReference type="Rhea" id="RHEA:17785"/>
        <dbReference type="ChEBI" id="CHEBI:15378"/>
        <dbReference type="ChEBI" id="CHEBI:16526"/>
        <dbReference type="ChEBI" id="CHEBI:29985"/>
        <dbReference type="ChEBI" id="CHEBI:59888"/>
        <dbReference type="EC" id="4.1.1.15"/>
    </reaction>
</comment>
<dbReference type="FunFam" id="4.10.280.50:FF:000001">
    <property type="entry name" value="Glutamate decarboxylase"/>
    <property type="match status" value="1"/>
</dbReference>
<reference evidence="11" key="2">
    <citation type="journal article" date="2019" name="IMA Fungus">
        <title>Genome sequencing and comparison of five Tilletia species to identify candidate genes for the detection of regulated species infecting wheat.</title>
        <authorList>
            <person name="Nguyen H.D.T."/>
            <person name="Sultana T."/>
            <person name="Kesanakurti P."/>
            <person name="Hambleton S."/>
        </authorList>
    </citation>
    <scope>NUCLEOTIDE SEQUENCE</scope>
    <source>
        <strain evidence="11">DAOMC 236416</strain>
    </source>
</reference>
<keyword evidence="4 7" id="KW-0663">Pyridoxal phosphate</keyword>
<dbReference type="EC" id="4.1.1.15" evidence="3 9"/>
<protein>
    <recommendedName>
        <fullName evidence="3 9">Glutamate decarboxylase</fullName>
        <ecNumber evidence="3 9">4.1.1.15</ecNumber>
    </recommendedName>
</protein>
<dbReference type="EMBL" id="LWDF02000072">
    <property type="protein sequence ID" value="KAE8258390.1"/>
    <property type="molecule type" value="Genomic_DNA"/>
</dbReference>
<dbReference type="PANTHER" id="PTHR43321:SF3">
    <property type="entry name" value="GLUTAMATE DECARBOXYLASE"/>
    <property type="match status" value="1"/>
</dbReference>
<dbReference type="GO" id="GO:0004351">
    <property type="term" value="F:glutamate decarboxylase activity"/>
    <property type="evidence" value="ECO:0007669"/>
    <property type="project" value="UniProtKB-EC"/>
</dbReference>
<evidence type="ECO:0000256" key="8">
    <source>
        <dbReference type="RuleBase" id="RU000382"/>
    </source>
</evidence>
<reference evidence="11" key="1">
    <citation type="submission" date="2016-04" db="EMBL/GenBank/DDBJ databases">
        <authorList>
            <person name="Nguyen H.D."/>
            <person name="Samba Siva P."/>
            <person name="Cullis J."/>
            <person name="Levesque C.A."/>
            <person name="Hambleton S."/>
        </authorList>
    </citation>
    <scope>NUCLEOTIDE SEQUENCE</scope>
    <source>
        <strain evidence="11">DAOMC 236416</strain>
    </source>
</reference>
<dbReference type="Proteomes" id="UP000077521">
    <property type="component" value="Unassembled WGS sequence"/>
</dbReference>
<evidence type="ECO:0000256" key="9">
    <source>
        <dbReference type="RuleBase" id="RU361171"/>
    </source>
</evidence>
<dbReference type="FunFam" id="3.40.640.10:FF:000017">
    <property type="entry name" value="Glutamate decarboxylase"/>
    <property type="match status" value="1"/>
</dbReference>
<dbReference type="GO" id="GO:0005829">
    <property type="term" value="C:cytosol"/>
    <property type="evidence" value="ECO:0007669"/>
    <property type="project" value="TreeGrafter"/>
</dbReference>
<feature type="modified residue" description="N6-(pyridoxal phosphate)lysine" evidence="7">
    <location>
        <position position="304"/>
    </location>
</feature>
<evidence type="ECO:0000256" key="2">
    <source>
        <dbReference type="ARBA" id="ARBA00009533"/>
    </source>
</evidence>
<dbReference type="Gene3D" id="4.10.280.50">
    <property type="match status" value="1"/>
</dbReference>
<dbReference type="InterPro" id="IPR015424">
    <property type="entry name" value="PyrdxlP-dep_Trfase"/>
</dbReference>
<feature type="compositionally biased region" description="Basic and acidic residues" evidence="10">
    <location>
        <begin position="541"/>
        <end position="553"/>
    </location>
</feature>
<evidence type="ECO:0000256" key="6">
    <source>
        <dbReference type="ARBA" id="ARBA00048868"/>
    </source>
</evidence>
<evidence type="ECO:0000256" key="10">
    <source>
        <dbReference type="SAM" id="MobiDB-lite"/>
    </source>
</evidence>
<keyword evidence="9" id="KW-0210">Decarboxylase</keyword>
<dbReference type="Gene3D" id="3.40.640.10">
    <property type="entry name" value="Type I PLP-dependent aspartate aminotransferase-like (Major domain)"/>
    <property type="match status" value="1"/>
</dbReference>
<evidence type="ECO:0000256" key="1">
    <source>
        <dbReference type="ARBA" id="ARBA00001933"/>
    </source>
</evidence>
<dbReference type="InterPro" id="IPR002129">
    <property type="entry name" value="PyrdxlP-dep_de-COase"/>
</dbReference>
<feature type="region of interest" description="Disordered" evidence="10">
    <location>
        <begin position="520"/>
        <end position="563"/>
    </location>
</feature>
<evidence type="ECO:0000313" key="12">
    <source>
        <dbReference type="Proteomes" id="UP000077521"/>
    </source>
</evidence>
<evidence type="ECO:0000256" key="3">
    <source>
        <dbReference type="ARBA" id="ARBA00012421"/>
    </source>
</evidence>
<evidence type="ECO:0000256" key="5">
    <source>
        <dbReference type="ARBA" id="ARBA00023239"/>
    </source>
</evidence>
<comment type="cofactor">
    <cofactor evidence="1 7 8">
        <name>pyridoxal 5'-phosphate</name>
        <dbReference type="ChEBI" id="CHEBI:597326"/>
    </cofactor>
</comment>
<accession>A0A177TLK4</accession>
<feature type="compositionally biased region" description="Basic residues" evidence="10">
    <location>
        <begin position="527"/>
        <end position="537"/>
    </location>
</feature>
<dbReference type="PANTHER" id="PTHR43321">
    <property type="entry name" value="GLUTAMATE DECARBOXYLASE"/>
    <property type="match status" value="1"/>
</dbReference>
<dbReference type="InterPro" id="IPR015421">
    <property type="entry name" value="PyrdxlP-dep_Trfase_major"/>
</dbReference>
<comment type="similarity">
    <text evidence="2 8">Belongs to the group II decarboxylase family.</text>
</comment>
<dbReference type="Pfam" id="PF00282">
    <property type="entry name" value="Pyridoxal_deC"/>
    <property type="match status" value="1"/>
</dbReference>
<evidence type="ECO:0000256" key="7">
    <source>
        <dbReference type="PIRSR" id="PIRSR602129-50"/>
    </source>
</evidence>
<dbReference type="GO" id="GO:0030170">
    <property type="term" value="F:pyridoxal phosphate binding"/>
    <property type="evidence" value="ECO:0007669"/>
    <property type="project" value="InterPro"/>
</dbReference>
<keyword evidence="12" id="KW-1185">Reference proteome</keyword>
<dbReference type="AlphaFoldDB" id="A0A177TLK4"/>
<proteinExistence type="inferred from homology"/>
<comment type="caution">
    <text evidence="11">The sequence shown here is derived from an EMBL/GenBank/DDBJ whole genome shotgun (WGS) entry which is preliminary data.</text>
</comment>
<name>A0A177TLK4_9BASI</name>
<dbReference type="InterPro" id="IPR010107">
    <property type="entry name" value="Glutamate_decarboxylase"/>
</dbReference>
<gene>
    <name evidence="11" type="ORF">A4X13_0g1727</name>
</gene>
<evidence type="ECO:0000256" key="4">
    <source>
        <dbReference type="ARBA" id="ARBA00022898"/>
    </source>
</evidence>